<feature type="zinc finger region" description="C3H1-type" evidence="4">
    <location>
        <begin position="123"/>
        <end position="150"/>
    </location>
</feature>
<feature type="region of interest" description="Disordered" evidence="5">
    <location>
        <begin position="1"/>
        <end position="125"/>
    </location>
</feature>
<evidence type="ECO:0000313" key="7">
    <source>
        <dbReference type="EMBL" id="CAI9744320.1"/>
    </source>
</evidence>
<dbReference type="InterPro" id="IPR036855">
    <property type="entry name" value="Znf_CCCH_sf"/>
</dbReference>
<evidence type="ECO:0000256" key="4">
    <source>
        <dbReference type="PROSITE-ProRule" id="PRU00723"/>
    </source>
</evidence>
<accession>A0AA36FME5</accession>
<proteinExistence type="predicted"/>
<name>A0AA36FME5_OCTVU</name>
<feature type="compositionally biased region" description="Basic and acidic residues" evidence="5">
    <location>
        <begin position="18"/>
        <end position="28"/>
    </location>
</feature>
<dbReference type="InterPro" id="IPR000571">
    <property type="entry name" value="Znf_CCCH"/>
</dbReference>
<protein>
    <submittedName>
        <fullName evidence="7">XP_029652972.1uncharacterized protein LOC115226126</fullName>
    </submittedName>
</protein>
<dbReference type="Pfam" id="PF18044">
    <property type="entry name" value="zf-CCCH_4"/>
    <property type="match status" value="1"/>
</dbReference>
<evidence type="ECO:0000256" key="2">
    <source>
        <dbReference type="ARBA" id="ARBA00022771"/>
    </source>
</evidence>
<dbReference type="EMBL" id="OX597843">
    <property type="protein sequence ID" value="CAI9744320.1"/>
    <property type="molecule type" value="Genomic_DNA"/>
</dbReference>
<dbReference type="InterPro" id="IPR041367">
    <property type="entry name" value="Znf-CCCH_4"/>
</dbReference>
<keyword evidence="8" id="KW-1185">Reference proteome</keyword>
<sequence>MASLVADYSGSSDDEFESDPRNSDENHGKNLLVINEEESSSEENETLESNQNRAQIRSSENSQDEQLPNPFSSSSNLPTPNLESKPGTGSHLVFSNPFKEEQTRKDFILEQHVKMTEKPKSSTSKKQICWKFRQGKCRFSKNCKFSHDIDNHIESPLVKGNQNPEVPAPKQYSGDVLLKGQGSQVLNPNVPDEDDYMNMNNRRKKRSGVSEGLVPPKKAMVMLNKIQAQERPWTVKR</sequence>
<feature type="domain" description="C3H1-type" evidence="6">
    <location>
        <begin position="123"/>
        <end position="150"/>
    </location>
</feature>
<feature type="compositionally biased region" description="Acidic residues" evidence="5">
    <location>
        <begin position="35"/>
        <end position="46"/>
    </location>
</feature>
<evidence type="ECO:0000256" key="3">
    <source>
        <dbReference type="ARBA" id="ARBA00022833"/>
    </source>
</evidence>
<feature type="region of interest" description="Disordered" evidence="5">
    <location>
        <begin position="190"/>
        <end position="215"/>
    </location>
</feature>
<keyword evidence="1 4" id="KW-0479">Metal-binding</keyword>
<organism evidence="7 8">
    <name type="scientific">Octopus vulgaris</name>
    <name type="common">Common octopus</name>
    <dbReference type="NCBI Taxonomy" id="6645"/>
    <lineage>
        <taxon>Eukaryota</taxon>
        <taxon>Metazoa</taxon>
        <taxon>Spiralia</taxon>
        <taxon>Lophotrochozoa</taxon>
        <taxon>Mollusca</taxon>
        <taxon>Cephalopoda</taxon>
        <taxon>Coleoidea</taxon>
        <taxon>Octopodiformes</taxon>
        <taxon>Octopoda</taxon>
        <taxon>Incirrata</taxon>
        <taxon>Octopodidae</taxon>
        <taxon>Octopus</taxon>
    </lineage>
</organism>
<dbReference type="Proteomes" id="UP001162480">
    <property type="component" value="Chromosome 30"/>
</dbReference>
<dbReference type="Gene3D" id="4.10.1000.10">
    <property type="entry name" value="Zinc finger, CCCH-type"/>
    <property type="match status" value="1"/>
</dbReference>
<evidence type="ECO:0000256" key="5">
    <source>
        <dbReference type="SAM" id="MobiDB-lite"/>
    </source>
</evidence>
<dbReference type="PROSITE" id="PS50103">
    <property type="entry name" value="ZF_C3H1"/>
    <property type="match status" value="1"/>
</dbReference>
<evidence type="ECO:0000256" key="1">
    <source>
        <dbReference type="ARBA" id="ARBA00022723"/>
    </source>
</evidence>
<feature type="compositionally biased region" description="Low complexity" evidence="5">
    <location>
        <begin position="67"/>
        <end position="82"/>
    </location>
</feature>
<feature type="compositionally biased region" description="Basic and acidic residues" evidence="5">
    <location>
        <begin position="98"/>
        <end position="120"/>
    </location>
</feature>
<feature type="compositionally biased region" description="Polar residues" evidence="5">
    <location>
        <begin position="53"/>
        <end position="66"/>
    </location>
</feature>
<evidence type="ECO:0000313" key="8">
    <source>
        <dbReference type="Proteomes" id="UP001162480"/>
    </source>
</evidence>
<dbReference type="SMART" id="SM00356">
    <property type="entry name" value="ZnF_C3H1"/>
    <property type="match status" value="1"/>
</dbReference>
<keyword evidence="3 4" id="KW-0862">Zinc</keyword>
<gene>
    <name evidence="7" type="ORF">OCTVUL_1B017394</name>
</gene>
<evidence type="ECO:0000259" key="6">
    <source>
        <dbReference type="PROSITE" id="PS50103"/>
    </source>
</evidence>
<dbReference type="SUPFAM" id="SSF90229">
    <property type="entry name" value="CCCH zinc finger"/>
    <property type="match status" value="1"/>
</dbReference>
<reference evidence="7" key="1">
    <citation type="submission" date="2023-08" db="EMBL/GenBank/DDBJ databases">
        <authorList>
            <person name="Alioto T."/>
            <person name="Alioto T."/>
            <person name="Gomez Garrido J."/>
        </authorList>
    </citation>
    <scope>NUCLEOTIDE SEQUENCE</scope>
</reference>
<dbReference type="GO" id="GO:0008270">
    <property type="term" value="F:zinc ion binding"/>
    <property type="evidence" value="ECO:0007669"/>
    <property type="project" value="UniProtKB-KW"/>
</dbReference>
<keyword evidence="2 4" id="KW-0863">Zinc-finger</keyword>
<dbReference type="AlphaFoldDB" id="A0AA36FME5"/>